<dbReference type="Proteomes" id="UP000260823">
    <property type="component" value="Unassembled WGS sequence"/>
</dbReference>
<dbReference type="Pfam" id="PF08874">
    <property type="entry name" value="DUF1835"/>
    <property type="match status" value="1"/>
</dbReference>
<organism evidence="2 3">
    <name type="scientific">Mucilaginibacter terrenus</name>
    <dbReference type="NCBI Taxonomy" id="2482727"/>
    <lineage>
        <taxon>Bacteria</taxon>
        <taxon>Pseudomonadati</taxon>
        <taxon>Bacteroidota</taxon>
        <taxon>Sphingobacteriia</taxon>
        <taxon>Sphingobacteriales</taxon>
        <taxon>Sphingobacteriaceae</taxon>
        <taxon>Mucilaginibacter</taxon>
    </lineage>
</organism>
<dbReference type="InterPro" id="IPR014973">
    <property type="entry name" value="DUF1835"/>
</dbReference>
<sequence length="265" mass="30406">MNATTLHILNGDATLTGFNQAGIDGDVMIWREALSEGPVILNVDSAEFWQLRSDWVCSTFNETPENYHTGMIVPLEMLNEPYEEINLWFEFDLHCQVNLLAVMMLLRQQTNLSQPAVYLISPNEFPGVNNFNGMGELDGEQLDYLYDNIRLQLSDYDFTLAAEAWKLYIIGDKALLEQWLIETPFWGNMHNLKAAMQAQVQRLHVDSEGLNHIHHKLLAIYNAGYNQKGDICRQFWQTEKIYGMGDAQLDIYLQQLVDKGLITTL</sequence>
<dbReference type="RefSeq" id="WP_117383197.1">
    <property type="nucleotide sequence ID" value="NZ_QWDE01000002.1"/>
</dbReference>
<keyword evidence="3" id="KW-1185">Reference proteome</keyword>
<comment type="caution">
    <text evidence="2">The sequence shown here is derived from an EMBL/GenBank/DDBJ whole genome shotgun (WGS) entry which is preliminary data.</text>
</comment>
<evidence type="ECO:0000259" key="1">
    <source>
        <dbReference type="Pfam" id="PF08874"/>
    </source>
</evidence>
<reference evidence="2 3" key="1">
    <citation type="submission" date="2018-08" db="EMBL/GenBank/DDBJ databases">
        <title>Mucilaginibacter terrae sp. nov., isolated from manganese diggings.</title>
        <authorList>
            <person name="Huang Y."/>
            <person name="Zhou Z."/>
        </authorList>
    </citation>
    <scope>NUCLEOTIDE SEQUENCE [LARGE SCALE GENOMIC DNA]</scope>
    <source>
        <strain evidence="2 3">ZH6</strain>
    </source>
</reference>
<evidence type="ECO:0000313" key="3">
    <source>
        <dbReference type="Proteomes" id="UP000260823"/>
    </source>
</evidence>
<dbReference type="OrthoDB" id="127805at2"/>
<accession>A0A3E2NP81</accession>
<protein>
    <submittedName>
        <fullName evidence="2">DUF1835 domain-containing protein</fullName>
    </submittedName>
</protein>
<gene>
    <name evidence="2" type="ORF">DYU05_11560</name>
</gene>
<evidence type="ECO:0000313" key="2">
    <source>
        <dbReference type="EMBL" id="RFZ82794.1"/>
    </source>
</evidence>
<dbReference type="AlphaFoldDB" id="A0A3E2NP81"/>
<dbReference type="EMBL" id="QWDE01000002">
    <property type="protein sequence ID" value="RFZ82794.1"/>
    <property type="molecule type" value="Genomic_DNA"/>
</dbReference>
<proteinExistence type="predicted"/>
<feature type="domain" description="DUF1835" evidence="1">
    <location>
        <begin position="6"/>
        <end position="111"/>
    </location>
</feature>
<name>A0A3E2NP81_9SPHI</name>